<comment type="caution">
    <text evidence="10">The sequence shown here is derived from an EMBL/GenBank/DDBJ whole genome shotgun (WGS) entry which is preliminary data.</text>
</comment>
<feature type="region of interest" description="Disordered" evidence="8">
    <location>
        <begin position="369"/>
        <end position="388"/>
    </location>
</feature>
<keyword evidence="5" id="KW-0560">Oxidoreductase</keyword>
<dbReference type="EMBL" id="JADPRT010000007">
    <property type="protein sequence ID" value="MBF9070200.1"/>
    <property type="molecule type" value="Genomic_DNA"/>
</dbReference>
<evidence type="ECO:0000256" key="7">
    <source>
        <dbReference type="ARBA" id="ARBA00023014"/>
    </source>
</evidence>
<dbReference type="Pfam" id="PF13183">
    <property type="entry name" value="Fer4_8"/>
    <property type="match status" value="1"/>
</dbReference>
<keyword evidence="2" id="KW-0285">Flavoprotein</keyword>
<dbReference type="Gene3D" id="3.30.43.10">
    <property type="entry name" value="Uridine Diphospho-n-acetylenolpyruvylglucosamine Reductase, domain 2"/>
    <property type="match status" value="1"/>
</dbReference>
<dbReference type="InterPro" id="IPR016167">
    <property type="entry name" value="FAD-bd_PCMH_sub1"/>
</dbReference>
<gene>
    <name evidence="10" type="ORF">I2501_19425</name>
</gene>
<dbReference type="RefSeq" id="WP_196195340.1">
    <property type="nucleotide sequence ID" value="NZ_JADPRT010000007.1"/>
</dbReference>
<feature type="compositionally biased region" description="Basic and acidic residues" evidence="8">
    <location>
        <begin position="831"/>
        <end position="845"/>
    </location>
</feature>
<dbReference type="Pfam" id="PF01565">
    <property type="entry name" value="FAD_binding_4"/>
    <property type="match status" value="1"/>
</dbReference>
<reference evidence="10" key="1">
    <citation type="submission" date="2020-11" db="EMBL/GenBank/DDBJ databases">
        <title>Isolation and identification of active actinomycetes.</title>
        <authorList>
            <person name="Yu B."/>
        </authorList>
    </citation>
    <scope>NUCLEOTIDE SEQUENCE</scope>
    <source>
        <strain evidence="10">NEAU-YB345</strain>
    </source>
</reference>
<dbReference type="SUPFAM" id="SSF55103">
    <property type="entry name" value="FAD-linked oxidases, C-terminal domain"/>
    <property type="match status" value="1"/>
</dbReference>
<evidence type="ECO:0000256" key="2">
    <source>
        <dbReference type="ARBA" id="ARBA00022630"/>
    </source>
</evidence>
<dbReference type="InterPro" id="IPR004113">
    <property type="entry name" value="FAD-bd_oxidored_4_C"/>
</dbReference>
<dbReference type="AlphaFoldDB" id="A0A931BB65"/>
<evidence type="ECO:0000313" key="10">
    <source>
        <dbReference type="EMBL" id="MBF9070200.1"/>
    </source>
</evidence>
<dbReference type="InterPro" id="IPR017900">
    <property type="entry name" value="4Fe4S_Fe_S_CS"/>
</dbReference>
<accession>A0A931BB65</accession>
<keyword evidence="4" id="KW-0274">FAD</keyword>
<dbReference type="Pfam" id="PF02913">
    <property type="entry name" value="FAD-oxidase_C"/>
    <property type="match status" value="1"/>
</dbReference>
<dbReference type="GO" id="GO:0071949">
    <property type="term" value="F:FAD binding"/>
    <property type="evidence" value="ECO:0007669"/>
    <property type="project" value="InterPro"/>
</dbReference>
<keyword evidence="6" id="KW-0408">Iron</keyword>
<dbReference type="GO" id="GO:1903457">
    <property type="term" value="P:lactate catabolic process"/>
    <property type="evidence" value="ECO:0007669"/>
    <property type="project" value="TreeGrafter"/>
</dbReference>
<dbReference type="InterPro" id="IPR016164">
    <property type="entry name" value="FAD-linked_Oxase-like_C"/>
</dbReference>
<dbReference type="PANTHER" id="PTHR11748:SF119">
    <property type="entry name" value="D-2-HYDROXYGLUTARATE DEHYDROGENASE"/>
    <property type="match status" value="1"/>
</dbReference>
<dbReference type="GO" id="GO:0051536">
    <property type="term" value="F:iron-sulfur cluster binding"/>
    <property type="evidence" value="ECO:0007669"/>
    <property type="project" value="UniProtKB-KW"/>
</dbReference>
<dbReference type="PANTHER" id="PTHR11748">
    <property type="entry name" value="D-LACTATE DEHYDROGENASE"/>
    <property type="match status" value="1"/>
</dbReference>
<dbReference type="Proteomes" id="UP000657385">
    <property type="component" value="Unassembled WGS sequence"/>
</dbReference>
<dbReference type="InterPro" id="IPR004017">
    <property type="entry name" value="Cys_rich_dom"/>
</dbReference>
<dbReference type="GO" id="GO:0008720">
    <property type="term" value="F:D-lactate dehydrogenase (NAD+) activity"/>
    <property type="evidence" value="ECO:0007669"/>
    <property type="project" value="TreeGrafter"/>
</dbReference>
<name>A0A931BB65_9ACTN</name>
<protein>
    <submittedName>
        <fullName evidence="10">FAD-binding oxidoreductase</fullName>
    </submittedName>
</protein>
<dbReference type="GO" id="GO:0004458">
    <property type="term" value="F:D-lactate dehydrogenase (cytochrome) activity"/>
    <property type="evidence" value="ECO:0007669"/>
    <property type="project" value="TreeGrafter"/>
</dbReference>
<evidence type="ECO:0000256" key="3">
    <source>
        <dbReference type="ARBA" id="ARBA00022723"/>
    </source>
</evidence>
<dbReference type="SUPFAM" id="SSF46548">
    <property type="entry name" value="alpha-helical ferredoxin"/>
    <property type="match status" value="1"/>
</dbReference>
<feature type="domain" description="FAD-binding PCMH-type" evidence="9">
    <location>
        <begin position="40"/>
        <end position="271"/>
    </location>
</feature>
<dbReference type="InterPro" id="IPR016169">
    <property type="entry name" value="FAD-bd_PCMH_sub2"/>
</dbReference>
<dbReference type="Gene3D" id="3.30.465.10">
    <property type="match status" value="1"/>
</dbReference>
<evidence type="ECO:0000256" key="6">
    <source>
        <dbReference type="ARBA" id="ARBA00023004"/>
    </source>
</evidence>
<dbReference type="InterPro" id="IPR036318">
    <property type="entry name" value="FAD-bd_PCMH-like_sf"/>
</dbReference>
<dbReference type="GO" id="GO:0046872">
    <property type="term" value="F:metal ion binding"/>
    <property type="evidence" value="ECO:0007669"/>
    <property type="project" value="UniProtKB-KW"/>
</dbReference>
<dbReference type="PROSITE" id="PS00198">
    <property type="entry name" value="4FE4S_FER_1"/>
    <property type="match status" value="1"/>
</dbReference>
<dbReference type="InterPro" id="IPR016166">
    <property type="entry name" value="FAD-bd_PCMH"/>
</dbReference>
<evidence type="ECO:0000256" key="8">
    <source>
        <dbReference type="SAM" id="MobiDB-lite"/>
    </source>
</evidence>
<evidence type="ECO:0000313" key="11">
    <source>
        <dbReference type="Proteomes" id="UP000657385"/>
    </source>
</evidence>
<dbReference type="InterPro" id="IPR006094">
    <property type="entry name" value="Oxid_FAD_bind_N"/>
</dbReference>
<dbReference type="Gene3D" id="3.30.70.2740">
    <property type="match status" value="1"/>
</dbReference>
<keyword evidence="7" id="KW-0411">Iron-sulfur</keyword>
<dbReference type="Pfam" id="PF02754">
    <property type="entry name" value="CCG"/>
    <property type="match status" value="1"/>
</dbReference>
<dbReference type="InterPro" id="IPR017896">
    <property type="entry name" value="4Fe4S_Fe-S-bd"/>
</dbReference>
<keyword evidence="3" id="KW-0479">Metal-binding</keyword>
<evidence type="ECO:0000256" key="5">
    <source>
        <dbReference type="ARBA" id="ARBA00023002"/>
    </source>
</evidence>
<organism evidence="10 11">
    <name type="scientific">Streptacidiphilus fuscans</name>
    <dbReference type="NCBI Taxonomy" id="2789292"/>
    <lineage>
        <taxon>Bacteria</taxon>
        <taxon>Bacillati</taxon>
        <taxon>Actinomycetota</taxon>
        <taxon>Actinomycetes</taxon>
        <taxon>Kitasatosporales</taxon>
        <taxon>Streptomycetaceae</taxon>
        <taxon>Streptacidiphilus</taxon>
    </lineage>
</organism>
<dbReference type="PROSITE" id="PS51387">
    <property type="entry name" value="FAD_PCMH"/>
    <property type="match status" value="1"/>
</dbReference>
<evidence type="ECO:0000256" key="4">
    <source>
        <dbReference type="ARBA" id="ARBA00022827"/>
    </source>
</evidence>
<comment type="cofactor">
    <cofactor evidence="1">
        <name>FAD</name>
        <dbReference type="ChEBI" id="CHEBI:57692"/>
    </cofactor>
</comment>
<evidence type="ECO:0000259" key="9">
    <source>
        <dbReference type="PROSITE" id="PS51387"/>
    </source>
</evidence>
<proteinExistence type="predicted"/>
<sequence>MTSSVEQARSLERALRGALRGEVDFGTAQRAVYAYDASNYRQVPLGVVKPASSDDVRAAVALAREHGVPVLARGAGTSIGGQAVSPGALVLDLRARFAGVTEVDPQARTARVLPGTVLDSLQAAARPHGLVFGPDPSTHSRCTLGGMIGNDSCGPHSVVWGRTADNVRSLDLLLADGTELTVSGPLSADERAQLLRGTPGRAGELLRGLHALAEQNLGTLRQDFPQLPRRVSGYALDALLPERGFDLARALTGTEGTCALLLGATVALAPLPSRRVLVVAGYADESATAEAVLELLPLRPLTAEGMGGDLVPGGLAGLTGPGGWLLLEAEAGDHARAVERAVRAQGAAVAVVEDPVAQRAVWRVREAAAGTATRAPDGSEAWPGWEDTAVPPERLAGYLRELRELMAAHGLQGTPFGHFGEGCVHLRIDFDLDRPQNGRFRGFLTGAADLVVRHGGSLSGEHGDGQARGELLARMYPPRVIELFGAFKALWDPANLLNPGNLVDPRPFDADLRQPALRRELFPELTLTLVDGARRCVGVGACVTDDPATVMCPSYAVTREERHSTRGRARLLGELLRGDLVTDGWRSREVREALDLCFACKACASDCPVHVDMATYKSEFLHRFYRHRPRPRIHWTLGGLPRNLRLLRALRLGRPVGALARSRFGPLLAWLAGTTRQRPLPPIPARAFTEGTITEGAAGAGSGGRPVLLWPDTFGNHLQPEVLRAATTVLRRFGFRPVLPQGPVCCGLTQTTTGRLDAARRTRDRTLRTLAPLLDADPQLPIVVLEPSCAAELRAPHSPLADRVRTFAELLDEQLDRVPELVAALAVQGKPESKPDSKPESKPDSKPSALVQTHCHQHAVLGTDADRRLAARLGLDLRQLPPSCCGLAGDFGFEPGHEAVSVAAAERVLLPALRAEPDATVLADGFSCRTQIAQLADGRRALHLAEWLERMLPQEPLSDI</sequence>
<keyword evidence="11" id="KW-1185">Reference proteome</keyword>
<evidence type="ECO:0000256" key="1">
    <source>
        <dbReference type="ARBA" id="ARBA00001974"/>
    </source>
</evidence>
<dbReference type="SUPFAM" id="SSF56176">
    <property type="entry name" value="FAD-binding/transporter-associated domain-like"/>
    <property type="match status" value="1"/>
</dbReference>
<feature type="region of interest" description="Disordered" evidence="8">
    <location>
        <begin position="827"/>
        <end position="852"/>
    </location>
</feature>